<dbReference type="Pfam" id="PF07510">
    <property type="entry name" value="GmrSD_C"/>
    <property type="match status" value="1"/>
</dbReference>
<keyword evidence="3" id="KW-0255">Endonuclease</keyword>
<gene>
    <name evidence="3" type="ORF">ABNF92_19475</name>
</gene>
<dbReference type="PANTHER" id="PTHR24094">
    <property type="entry name" value="SECRETED PROTEIN"/>
    <property type="match status" value="1"/>
</dbReference>
<accession>A0AAU7MT98</accession>
<evidence type="ECO:0000313" key="3">
    <source>
        <dbReference type="EMBL" id="XBQ21589.1"/>
    </source>
</evidence>
<name>A0AAU7MT98_9GAMM</name>
<keyword evidence="3" id="KW-0378">Hydrolase</keyword>
<geneLocation type="plasmid" evidence="3">
    <name>unnaned</name>
</geneLocation>
<evidence type="ECO:0000259" key="2">
    <source>
        <dbReference type="Pfam" id="PF07510"/>
    </source>
</evidence>
<dbReference type="InterPro" id="IPR011089">
    <property type="entry name" value="GmrSD_C"/>
</dbReference>
<protein>
    <submittedName>
        <fullName evidence="3">HNH endonuclease family protein</fullName>
    </submittedName>
</protein>
<dbReference type="AlphaFoldDB" id="A0AAU7MT98"/>
<dbReference type="EMBL" id="CP157803">
    <property type="protein sequence ID" value="XBQ21589.1"/>
    <property type="molecule type" value="Genomic_DNA"/>
</dbReference>
<keyword evidence="3" id="KW-0540">Nuclease</keyword>
<dbReference type="PANTHER" id="PTHR24094:SF15">
    <property type="entry name" value="AMP-DEPENDENT SYNTHETASE_LIGASE DOMAIN-CONTAINING PROTEIN-RELATED"/>
    <property type="match status" value="1"/>
</dbReference>
<keyword evidence="3" id="KW-0614">Plasmid</keyword>
<keyword evidence="1" id="KW-0732">Signal</keyword>
<proteinExistence type="predicted"/>
<dbReference type="RefSeq" id="WP_222535022.1">
    <property type="nucleotide sequence ID" value="NZ_CP157803.1"/>
</dbReference>
<reference evidence="3" key="1">
    <citation type="submission" date="2024-05" db="EMBL/GenBank/DDBJ databases">
        <title>Draft Genome Sequences of Flagellimonas sp. MMG031 and Marinobacter sp. MMG032 Isolated from the dinoflagellate Symbiodinium pilosum.</title>
        <authorList>
            <person name="Shikuma N.J."/>
            <person name="Farrell M.V."/>
        </authorList>
    </citation>
    <scope>NUCLEOTIDE SEQUENCE</scope>
    <source>
        <strain evidence="3">MMG032</strain>
        <plasmid evidence="3">unnaned</plasmid>
    </source>
</reference>
<feature type="signal peptide" evidence="1">
    <location>
        <begin position="1"/>
        <end position="19"/>
    </location>
</feature>
<feature type="domain" description="GmrSD restriction endonucleases C-terminal" evidence="2">
    <location>
        <begin position="117"/>
        <end position="185"/>
    </location>
</feature>
<feature type="chain" id="PRO_5043571450" evidence="1">
    <location>
        <begin position="20"/>
        <end position="234"/>
    </location>
</feature>
<evidence type="ECO:0000256" key="1">
    <source>
        <dbReference type="SAM" id="SignalP"/>
    </source>
</evidence>
<organism evidence="3">
    <name type="scientific">Marinobacter sp. MMG032</name>
    <dbReference type="NCBI Taxonomy" id="3158548"/>
    <lineage>
        <taxon>Bacteria</taxon>
        <taxon>Pseudomonadati</taxon>
        <taxon>Pseudomonadota</taxon>
        <taxon>Gammaproteobacteria</taxon>
        <taxon>Pseudomonadales</taxon>
        <taxon>Marinobacteraceae</taxon>
        <taxon>Marinobacter</taxon>
    </lineage>
</organism>
<dbReference type="GO" id="GO:0004519">
    <property type="term" value="F:endonuclease activity"/>
    <property type="evidence" value="ECO:0007669"/>
    <property type="project" value="UniProtKB-KW"/>
</dbReference>
<dbReference type="KEGG" id="mamm:ABNF92_19475"/>
<sequence length="234" mass="25811">MAARLLLILLLSALPLLGAADVVKKSRSGICHGTESPYYDTVKYFKGFGTVQDCLQSGGRLPRGSGYSRDQVNTLAYSRDRFGHGWADEDGDCQNTRMEMLIDQSTVPVRFAGGDDCRVIYGRWISPFTGNVIHDGSKVQIDHVVPLKWAWERGAPSWPQAKREKFANDPVNLLPVESSLNASKGAQGPDQWLPPSGQCGYVARFVRVVKIYNLQPTPREEAVISGLLDQCRTG</sequence>